<accession>A0ABZ2RLP5</accession>
<proteinExistence type="predicted"/>
<sequence length="474" mass="52395">MLAPTVSLWMDQAEHLRVARKRVEGPHDVDVAIIGAGYTGLWTAWYLKQHSPALNIAIFEARHVGYGASGRNGGWLLGRILGEEKMLAGWSEPERSALMTELKGIPDRVAQVLVQEGIDCGYRKGGVLTCAARYPEQQQWLLDDLKALYAHGHSEEDYRLLSAHELSQQLRMHQVYGAIYSPHCATIHPAKLALGLAASLERKGVRIFENSRVEAWGKGVLTVAGHPVSARWVVPCVEGYAAESKALRPYQLTVQSLQIATEPLSASQWDEIGLYNGQAAHECSRQVTYFHRSADDRLVFGARGSYRFGGKLREQFQLTEAELSFRRNLMLELFPQLAKTPISHGWGGNLGMTRNFRPYMLCDEASGVACAGGYGGEGVGASYLAGRTLADLILKRDTLISRAPWVVRNQSLRKALRSWEPEPFRWLGYSAVIAAFSYEDAVLADPRSSALRRKLSSAAAVGISRLMSPEFKVG</sequence>
<dbReference type="EC" id="1.-.-.-" evidence="3"/>
<dbReference type="SUPFAM" id="SSF51905">
    <property type="entry name" value="FAD/NAD(P)-binding domain"/>
    <property type="match status" value="1"/>
</dbReference>
<keyword evidence="1 3" id="KW-0560">Oxidoreductase</keyword>
<protein>
    <submittedName>
        <fullName evidence="3">FAD-dependent oxidoreductase</fullName>
        <ecNumber evidence="3">1.-.-.-</ecNumber>
    </submittedName>
</protein>
<keyword evidence="4" id="KW-1185">Reference proteome</keyword>
<feature type="domain" description="FAD dependent oxidoreductase" evidence="2">
    <location>
        <begin position="30"/>
        <end position="392"/>
    </location>
</feature>
<name>A0ABZ2RLP5_ECTME</name>
<organism evidence="3 4">
    <name type="scientific">Ectopseudomonas mendocina</name>
    <name type="common">Pseudomonas mendocina</name>
    <dbReference type="NCBI Taxonomy" id="300"/>
    <lineage>
        <taxon>Bacteria</taxon>
        <taxon>Pseudomonadati</taxon>
        <taxon>Pseudomonadota</taxon>
        <taxon>Gammaproteobacteria</taxon>
        <taxon>Pseudomonadales</taxon>
        <taxon>Pseudomonadaceae</taxon>
        <taxon>Ectopseudomonas</taxon>
    </lineage>
</organism>
<dbReference type="PANTHER" id="PTHR13847:SF285">
    <property type="entry name" value="FAD DEPENDENT OXIDOREDUCTASE DOMAIN-CONTAINING PROTEIN"/>
    <property type="match status" value="1"/>
</dbReference>
<dbReference type="PANTHER" id="PTHR13847">
    <property type="entry name" value="SARCOSINE DEHYDROGENASE-RELATED"/>
    <property type="match status" value="1"/>
</dbReference>
<evidence type="ECO:0000313" key="4">
    <source>
        <dbReference type="Proteomes" id="UP001476583"/>
    </source>
</evidence>
<dbReference type="Proteomes" id="UP001476583">
    <property type="component" value="Chromosome"/>
</dbReference>
<dbReference type="Pfam" id="PF01266">
    <property type="entry name" value="DAO"/>
    <property type="match status" value="1"/>
</dbReference>
<dbReference type="GO" id="GO:0016491">
    <property type="term" value="F:oxidoreductase activity"/>
    <property type="evidence" value="ECO:0007669"/>
    <property type="project" value="UniProtKB-KW"/>
</dbReference>
<dbReference type="Gene3D" id="3.50.50.60">
    <property type="entry name" value="FAD/NAD(P)-binding domain"/>
    <property type="match status" value="1"/>
</dbReference>
<gene>
    <name evidence="3" type="ORF">WG219_05925</name>
</gene>
<evidence type="ECO:0000313" key="3">
    <source>
        <dbReference type="EMBL" id="WXL26996.1"/>
    </source>
</evidence>
<dbReference type="InterPro" id="IPR036188">
    <property type="entry name" value="FAD/NAD-bd_sf"/>
</dbReference>
<dbReference type="EMBL" id="CP148074">
    <property type="protein sequence ID" value="WXL26996.1"/>
    <property type="molecule type" value="Genomic_DNA"/>
</dbReference>
<dbReference type="InterPro" id="IPR006076">
    <property type="entry name" value="FAD-dep_OxRdtase"/>
</dbReference>
<evidence type="ECO:0000259" key="2">
    <source>
        <dbReference type="Pfam" id="PF01266"/>
    </source>
</evidence>
<dbReference type="Gene3D" id="3.30.9.10">
    <property type="entry name" value="D-Amino Acid Oxidase, subunit A, domain 2"/>
    <property type="match status" value="1"/>
</dbReference>
<reference evidence="3 4" key="1">
    <citation type="submission" date="2024-03" db="EMBL/GenBank/DDBJ databases">
        <title>Complete genome of BD2.</title>
        <authorList>
            <person name="Cao G."/>
        </authorList>
    </citation>
    <scope>NUCLEOTIDE SEQUENCE [LARGE SCALE GENOMIC DNA]</scope>
    <source>
        <strain evidence="3 4">BD2</strain>
    </source>
</reference>
<evidence type="ECO:0000256" key="1">
    <source>
        <dbReference type="ARBA" id="ARBA00023002"/>
    </source>
</evidence>